<feature type="domain" description="Major facilitator superfamily (MFS) profile" evidence="7">
    <location>
        <begin position="1"/>
        <end position="199"/>
    </location>
</feature>
<reference evidence="8 9" key="1">
    <citation type="submission" date="2015-10" db="EMBL/GenBank/DDBJ databases">
        <title>Full genome of DAOMC 229536 Phialocephala scopiformis, a fungal endophyte of spruce producing the potent anti-insectan compound rugulosin.</title>
        <authorList>
            <consortium name="DOE Joint Genome Institute"/>
            <person name="Walker A.K."/>
            <person name="Frasz S.L."/>
            <person name="Seifert K.A."/>
            <person name="Miller J.D."/>
            <person name="Mondo S.J."/>
            <person name="Labutti K."/>
            <person name="Lipzen A."/>
            <person name="Dockter R."/>
            <person name="Kennedy M."/>
            <person name="Grigoriev I.V."/>
            <person name="Spatafora J.W."/>
        </authorList>
    </citation>
    <scope>NUCLEOTIDE SEQUENCE [LARGE SCALE GENOMIC DNA]</scope>
    <source>
        <strain evidence="8 9">CBS 120377</strain>
    </source>
</reference>
<feature type="transmembrane region" description="Helical" evidence="6">
    <location>
        <begin position="39"/>
        <end position="59"/>
    </location>
</feature>
<dbReference type="KEGG" id="psco:LY89DRAFT_699070"/>
<feature type="transmembrane region" description="Helical" evidence="6">
    <location>
        <begin position="359"/>
        <end position="380"/>
    </location>
</feature>
<evidence type="ECO:0000256" key="2">
    <source>
        <dbReference type="ARBA" id="ARBA00022448"/>
    </source>
</evidence>
<comment type="subcellular location">
    <subcellularLocation>
        <location evidence="1">Membrane</location>
        <topology evidence="1">Multi-pass membrane protein</topology>
    </subcellularLocation>
</comment>
<evidence type="ECO:0000259" key="7">
    <source>
        <dbReference type="PROSITE" id="PS50850"/>
    </source>
</evidence>
<dbReference type="EMBL" id="KQ947421">
    <property type="protein sequence ID" value="KUJ14067.1"/>
    <property type="molecule type" value="Genomic_DNA"/>
</dbReference>
<gene>
    <name evidence="8" type="ORF">LY89DRAFT_699070</name>
</gene>
<evidence type="ECO:0000256" key="6">
    <source>
        <dbReference type="SAM" id="Phobius"/>
    </source>
</evidence>
<sequence>MLIVIGISRFGVPLMLNSFPVYLPGLLSSLDIAADLVPYYVGICSSIWSITTCITSPFWGRCSDSYGRKPAILLSNILFLFSVLLFGFAGKLWLILAVMGFLGFAGGMTPVLHTTVAELVTQKELQPMAFSLIPLMWTIASMVGPLVGGFLADPTARYPSIFGENQFFMKFPYSLLNIVVAIPFFIGCVVGFLFLKVCYLNRMKLVGEATDICTGNFGRKASSVQQSLPNLFLLEIFTQQSVLSLIYICFLQTHSKLFDEFLPTYMQAVPSPTEPTPPTYQSSALVDFTIFPGGLSFTSHTAALYLTAYGLSAILIQLLIFPRLAPSLGPIRCLRIASSVYPFVYFLTPYLSVLSETPVLRGICTVVLLAMKAGCGIFAFPSSRILLCNSATKGGLGTLNGISSSSQQLMRAIVAVGVGKLFSLGLQNGIIVLPWWTLSFVSMGGLGTVVWLRDEREGGGSIGSEERTSGS</sequence>
<feature type="transmembrane region" description="Helical" evidence="6">
    <location>
        <begin position="71"/>
        <end position="89"/>
    </location>
</feature>
<keyword evidence="5 6" id="KW-0472">Membrane</keyword>
<dbReference type="SUPFAM" id="SSF103473">
    <property type="entry name" value="MFS general substrate transporter"/>
    <property type="match status" value="1"/>
</dbReference>
<dbReference type="InterPro" id="IPR011701">
    <property type="entry name" value="MFS"/>
</dbReference>
<dbReference type="InterPro" id="IPR036259">
    <property type="entry name" value="MFS_trans_sf"/>
</dbReference>
<dbReference type="PANTHER" id="PTHR23504:SF15">
    <property type="entry name" value="MAJOR FACILITATOR SUPERFAMILY (MFS) PROFILE DOMAIN-CONTAINING PROTEIN"/>
    <property type="match status" value="1"/>
</dbReference>
<feature type="transmembrane region" description="Helical" evidence="6">
    <location>
        <begin position="171"/>
        <end position="195"/>
    </location>
</feature>
<keyword evidence="3 6" id="KW-0812">Transmembrane</keyword>
<proteinExistence type="predicted"/>
<dbReference type="RefSeq" id="XP_018068422.1">
    <property type="nucleotide sequence ID" value="XM_018217028.1"/>
</dbReference>
<evidence type="ECO:0000256" key="1">
    <source>
        <dbReference type="ARBA" id="ARBA00004141"/>
    </source>
</evidence>
<feature type="transmembrane region" description="Helical" evidence="6">
    <location>
        <begin position="333"/>
        <end position="353"/>
    </location>
</feature>
<dbReference type="GO" id="GO:0016020">
    <property type="term" value="C:membrane"/>
    <property type="evidence" value="ECO:0007669"/>
    <property type="project" value="UniProtKB-SubCell"/>
</dbReference>
<feature type="transmembrane region" description="Helical" evidence="6">
    <location>
        <begin position="302"/>
        <end position="321"/>
    </location>
</feature>
<evidence type="ECO:0000256" key="3">
    <source>
        <dbReference type="ARBA" id="ARBA00022692"/>
    </source>
</evidence>
<evidence type="ECO:0000256" key="4">
    <source>
        <dbReference type="ARBA" id="ARBA00022989"/>
    </source>
</evidence>
<protein>
    <submittedName>
        <fullName evidence="8">MFS general substrate transporter</fullName>
    </submittedName>
</protein>
<dbReference type="OrthoDB" id="419616at2759"/>
<evidence type="ECO:0000256" key="5">
    <source>
        <dbReference type="ARBA" id="ARBA00023136"/>
    </source>
</evidence>
<dbReference type="InterPro" id="IPR020846">
    <property type="entry name" value="MFS_dom"/>
</dbReference>
<feature type="transmembrane region" description="Helical" evidence="6">
    <location>
        <begin position="128"/>
        <end position="151"/>
    </location>
</feature>
<feature type="transmembrane region" description="Helical" evidence="6">
    <location>
        <begin position="95"/>
        <end position="116"/>
    </location>
</feature>
<feature type="transmembrane region" description="Helical" evidence="6">
    <location>
        <begin position="7"/>
        <end position="27"/>
    </location>
</feature>
<dbReference type="GeneID" id="28826754"/>
<keyword evidence="2" id="KW-0813">Transport</keyword>
<dbReference type="PROSITE" id="PS50850">
    <property type="entry name" value="MFS"/>
    <property type="match status" value="1"/>
</dbReference>
<name>A0A194X2J9_MOLSC</name>
<dbReference type="InParanoid" id="A0A194X2J9"/>
<evidence type="ECO:0000313" key="9">
    <source>
        <dbReference type="Proteomes" id="UP000070700"/>
    </source>
</evidence>
<dbReference type="Gene3D" id="1.20.1250.20">
    <property type="entry name" value="MFS general substrate transporter like domains"/>
    <property type="match status" value="1"/>
</dbReference>
<dbReference type="PANTHER" id="PTHR23504">
    <property type="entry name" value="MAJOR FACILITATOR SUPERFAMILY DOMAIN-CONTAINING PROTEIN 10"/>
    <property type="match status" value="1"/>
</dbReference>
<dbReference type="Proteomes" id="UP000070700">
    <property type="component" value="Unassembled WGS sequence"/>
</dbReference>
<dbReference type="GO" id="GO:0022857">
    <property type="term" value="F:transmembrane transporter activity"/>
    <property type="evidence" value="ECO:0007669"/>
    <property type="project" value="InterPro"/>
</dbReference>
<dbReference type="AlphaFoldDB" id="A0A194X2J9"/>
<keyword evidence="9" id="KW-1185">Reference proteome</keyword>
<keyword evidence="4 6" id="KW-1133">Transmembrane helix</keyword>
<accession>A0A194X2J9</accession>
<feature type="transmembrane region" description="Helical" evidence="6">
    <location>
        <begin position="433"/>
        <end position="452"/>
    </location>
</feature>
<dbReference type="Pfam" id="PF07690">
    <property type="entry name" value="MFS_1"/>
    <property type="match status" value="1"/>
</dbReference>
<evidence type="ECO:0000313" key="8">
    <source>
        <dbReference type="EMBL" id="KUJ14067.1"/>
    </source>
</evidence>
<organism evidence="8 9">
    <name type="scientific">Mollisia scopiformis</name>
    <name type="common">Conifer needle endophyte fungus</name>
    <name type="synonym">Phialocephala scopiformis</name>
    <dbReference type="NCBI Taxonomy" id="149040"/>
    <lineage>
        <taxon>Eukaryota</taxon>
        <taxon>Fungi</taxon>
        <taxon>Dikarya</taxon>
        <taxon>Ascomycota</taxon>
        <taxon>Pezizomycotina</taxon>
        <taxon>Leotiomycetes</taxon>
        <taxon>Helotiales</taxon>
        <taxon>Mollisiaceae</taxon>
        <taxon>Mollisia</taxon>
    </lineage>
</organism>